<sequence length="200" mass="22822">MPIYEGEGELTREALLDLRKTNKCKECGASLNVYLDPDSGKVFLACWHWHRSHHEGIEREASRYEKEGVAALNIPTRREIMTQEHGEEKTAALVKYISTGAITKAIATEIVETLWGAAPLIEKTKAILLCQTYQLNPLMKHLYLVGYRRKDKDGNFIVDKQGNYVKDWSMQIGIGATRLLAQRKHNYSYLDLSPRKATEE</sequence>
<proteinExistence type="predicted"/>
<protein>
    <submittedName>
        <fullName evidence="1">Uncharacterized protein</fullName>
    </submittedName>
</protein>
<reference evidence="1" key="1">
    <citation type="journal article" date="2014" name="Front. Microbiol.">
        <title>High frequency of phylogenetically diverse reductive dehalogenase-homologous genes in deep subseafloor sedimentary metagenomes.</title>
        <authorList>
            <person name="Kawai M."/>
            <person name="Futagami T."/>
            <person name="Toyoda A."/>
            <person name="Takaki Y."/>
            <person name="Nishi S."/>
            <person name="Hori S."/>
            <person name="Arai W."/>
            <person name="Tsubouchi T."/>
            <person name="Morono Y."/>
            <person name="Uchiyama I."/>
            <person name="Ito T."/>
            <person name="Fujiyama A."/>
            <person name="Inagaki F."/>
            <person name="Takami H."/>
        </authorList>
    </citation>
    <scope>NUCLEOTIDE SEQUENCE</scope>
    <source>
        <strain evidence="1">Expedition CK06-06</strain>
    </source>
</reference>
<feature type="non-terminal residue" evidence="1">
    <location>
        <position position="200"/>
    </location>
</feature>
<comment type="caution">
    <text evidence="1">The sequence shown here is derived from an EMBL/GenBank/DDBJ whole genome shotgun (WGS) entry which is preliminary data.</text>
</comment>
<evidence type="ECO:0000313" key="1">
    <source>
        <dbReference type="EMBL" id="GAJ23584.1"/>
    </source>
</evidence>
<dbReference type="EMBL" id="BARW01035900">
    <property type="protein sequence ID" value="GAJ23584.1"/>
    <property type="molecule type" value="Genomic_DNA"/>
</dbReference>
<name>X1V1L8_9ZZZZ</name>
<organism evidence="1">
    <name type="scientific">marine sediment metagenome</name>
    <dbReference type="NCBI Taxonomy" id="412755"/>
    <lineage>
        <taxon>unclassified sequences</taxon>
        <taxon>metagenomes</taxon>
        <taxon>ecological metagenomes</taxon>
    </lineage>
</organism>
<dbReference type="AlphaFoldDB" id="X1V1L8"/>
<accession>X1V1L8</accession>
<gene>
    <name evidence="1" type="ORF">S12H4_55884</name>
</gene>